<dbReference type="GO" id="GO:0015631">
    <property type="term" value="F:tubulin binding"/>
    <property type="evidence" value="ECO:0007669"/>
    <property type="project" value="InterPro"/>
</dbReference>
<dbReference type="STRING" id="7222.B4JB72"/>
<sequence length="366" mass="41371">MESQPNVDSVDDAAAVARKDFMLERLNKRNKDRQNYLDVKLEQRSKETVQNEGVDYFATCFNRRAYEIEERINALDRCGDAPLPDLGKHFAEITMEIQELQRYLTTSTMFLSDFKIKSCQNVLNTLSGATEEARQRFMPKKKFGFSSKKTTTAAVKQKLPQKKLDKTGAEQQKSTFSWTISDQRQQHIVLRAAEVDGLDITISNVANCLVELQGHPGSVQISNATQCTVLSGPVARSFFAEHLQQCTLAIACQQLRLHSSQATRIYLHVTCRAIIEDSQQIEIDVYNYDYPQLEADYLAAGLNKSQNNYMDVADFNWLSPDVHSPNWTVLKDHPAPNWSAKRTQFLEGINKADVVPSAVAKDAKIV</sequence>
<dbReference type="InterPro" id="IPR027684">
    <property type="entry name" value="TBCC"/>
</dbReference>
<accession>B4JB72</accession>
<feature type="domain" description="C-CAP/cofactor C-like" evidence="7">
    <location>
        <begin position="160"/>
        <end position="317"/>
    </location>
</feature>
<reference evidence="8 9" key="1">
    <citation type="journal article" date="2007" name="Nature">
        <title>Evolution of genes and genomes on the Drosophila phylogeny.</title>
        <authorList>
            <consortium name="Drosophila 12 Genomes Consortium"/>
            <person name="Clark A.G."/>
            <person name="Eisen M.B."/>
            <person name="Smith D.R."/>
            <person name="Bergman C.M."/>
            <person name="Oliver B."/>
            <person name="Markow T.A."/>
            <person name="Kaufman T.C."/>
            <person name="Kellis M."/>
            <person name="Gelbart W."/>
            <person name="Iyer V.N."/>
            <person name="Pollard D.A."/>
            <person name="Sackton T.B."/>
            <person name="Larracuente A.M."/>
            <person name="Singh N.D."/>
            <person name="Abad J.P."/>
            <person name="Abt D.N."/>
            <person name="Adryan B."/>
            <person name="Aguade M."/>
            <person name="Akashi H."/>
            <person name="Anderson W.W."/>
            <person name="Aquadro C.F."/>
            <person name="Ardell D.H."/>
            <person name="Arguello R."/>
            <person name="Artieri C.G."/>
            <person name="Barbash D.A."/>
            <person name="Barker D."/>
            <person name="Barsanti P."/>
            <person name="Batterham P."/>
            <person name="Batzoglou S."/>
            <person name="Begun D."/>
            <person name="Bhutkar A."/>
            <person name="Blanco E."/>
            <person name="Bosak S.A."/>
            <person name="Bradley R.K."/>
            <person name="Brand A.D."/>
            <person name="Brent M.R."/>
            <person name="Brooks A.N."/>
            <person name="Brown R.H."/>
            <person name="Butlin R.K."/>
            <person name="Caggese C."/>
            <person name="Calvi B.R."/>
            <person name="Bernardo de Carvalho A."/>
            <person name="Caspi A."/>
            <person name="Castrezana S."/>
            <person name="Celniker S.E."/>
            <person name="Chang J.L."/>
            <person name="Chapple C."/>
            <person name="Chatterji S."/>
            <person name="Chinwalla A."/>
            <person name="Civetta A."/>
            <person name="Clifton S.W."/>
            <person name="Comeron J.M."/>
            <person name="Costello J.C."/>
            <person name="Coyne J.A."/>
            <person name="Daub J."/>
            <person name="David R.G."/>
            <person name="Delcher A.L."/>
            <person name="Delehaunty K."/>
            <person name="Do C.B."/>
            <person name="Ebling H."/>
            <person name="Edwards K."/>
            <person name="Eickbush T."/>
            <person name="Evans J.D."/>
            <person name="Filipski A."/>
            <person name="Findeiss S."/>
            <person name="Freyhult E."/>
            <person name="Fulton L."/>
            <person name="Fulton R."/>
            <person name="Garcia A.C."/>
            <person name="Gardiner A."/>
            <person name="Garfield D.A."/>
            <person name="Garvin B.E."/>
            <person name="Gibson G."/>
            <person name="Gilbert D."/>
            <person name="Gnerre S."/>
            <person name="Godfrey J."/>
            <person name="Good R."/>
            <person name="Gotea V."/>
            <person name="Gravely B."/>
            <person name="Greenberg A.J."/>
            <person name="Griffiths-Jones S."/>
            <person name="Gross S."/>
            <person name="Guigo R."/>
            <person name="Gustafson E.A."/>
            <person name="Haerty W."/>
            <person name="Hahn M.W."/>
            <person name="Halligan D.L."/>
            <person name="Halpern A.L."/>
            <person name="Halter G.M."/>
            <person name="Han M.V."/>
            <person name="Heger A."/>
            <person name="Hillier L."/>
            <person name="Hinrichs A.S."/>
            <person name="Holmes I."/>
            <person name="Hoskins R.A."/>
            <person name="Hubisz M.J."/>
            <person name="Hultmark D."/>
            <person name="Huntley M.A."/>
            <person name="Jaffe D.B."/>
            <person name="Jagadeeshan S."/>
            <person name="Jeck W.R."/>
            <person name="Johnson J."/>
            <person name="Jones C.D."/>
            <person name="Jordan W.C."/>
            <person name="Karpen G.H."/>
            <person name="Kataoka E."/>
            <person name="Keightley P.D."/>
            <person name="Kheradpour P."/>
            <person name="Kirkness E.F."/>
            <person name="Koerich L.B."/>
            <person name="Kristiansen K."/>
            <person name="Kudrna D."/>
            <person name="Kulathinal R.J."/>
            <person name="Kumar S."/>
            <person name="Kwok R."/>
            <person name="Lander E."/>
            <person name="Langley C.H."/>
            <person name="Lapoint R."/>
            <person name="Lazzaro B.P."/>
            <person name="Lee S.J."/>
            <person name="Levesque L."/>
            <person name="Li R."/>
            <person name="Lin C.F."/>
            <person name="Lin M.F."/>
            <person name="Lindblad-Toh K."/>
            <person name="Llopart A."/>
            <person name="Long M."/>
            <person name="Low L."/>
            <person name="Lozovsky E."/>
            <person name="Lu J."/>
            <person name="Luo M."/>
            <person name="Machado C.A."/>
            <person name="Makalowski W."/>
            <person name="Marzo M."/>
            <person name="Matsuda M."/>
            <person name="Matzkin L."/>
            <person name="McAllister B."/>
            <person name="McBride C.S."/>
            <person name="McKernan B."/>
            <person name="McKernan K."/>
            <person name="Mendez-Lago M."/>
            <person name="Minx P."/>
            <person name="Mollenhauer M.U."/>
            <person name="Montooth K."/>
            <person name="Mount S.M."/>
            <person name="Mu X."/>
            <person name="Myers E."/>
            <person name="Negre B."/>
            <person name="Newfeld S."/>
            <person name="Nielsen R."/>
            <person name="Noor M.A."/>
            <person name="O'Grady P."/>
            <person name="Pachter L."/>
            <person name="Papaceit M."/>
            <person name="Parisi M.J."/>
            <person name="Parisi M."/>
            <person name="Parts L."/>
            <person name="Pedersen J.S."/>
            <person name="Pesole G."/>
            <person name="Phillippy A.M."/>
            <person name="Ponting C.P."/>
            <person name="Pop M."/>
            <person name="Porcelli D."/>
            <person name="Powell J.R."/>
            <person name="Prohaska S."/>
            <person name="Pruitt K."/>
            <person name="Puig M."/>
            <person name="Quesneville H."/>
            <person name="Ram K.R."/>
            <person name="Rand D."/>
            <person name="Rasmussen M.D."/>
            <person name="Reed L.K."/>
            <person name="Reenan R."/>
            <person name="Reily A."/>
            <person name="Remington K.A."/>
            <person name="Rieger T.T."/>
            <person name="Ritchie M.G."/>
            <person name="Robin C."/>
            <person name="Rogers Y.H."/>
            <person name="Rohde C."/>
            <person name="Rozas J."/>
            <person name="Rubenfield M.J."/>
            <person name="Ruiz A."/>
            <person name="Russo S."/>
            <person name="Salzberg S.L."/>
            <person name="Sanchez-Gracia A."/>
            <person name="Saranga D.J."/>
            <person name="Sato H."/>
            <person name="Schaeffer S.W."/>
            <person name="Schatz M.C."/>
            <person name="Schlenke T."/>
            <person name="Schwartz R."/>
            <person name="Segarra C."/>
            <person name="Singh R.S."/>
            <person name="Sirot L."/>
            <person name="Sirota M."/>
            <person name="Sisneros N.B."/>
            <person name="Smith C.D."/>
            <person name="Smith T.F."/>
            <person name="Spieth J."/>
            <person name="Stage D.E."/>
            <person name="Stark A."/>
            <person name="Stephan W."/>
            <person name="Strausberg R.L."/>
            <person name="Strempel S."/>
            <person name="Sturgill D."/>
            <person name="Sutton G."/>
            <person name="Sutton G.G."/>
            <person name="Tao W."/>
            <person name="Teichmann S."/>
            <person name="Tobari Y.N."/>
            <person name="Tomimura Y."/>
            <person name="Tsolas J.M."/>
            <person name="Valente V.L."/>
            <person name="Venter E."/>
            <person name="Venter J.C."/>
            <person name="Vicario S."/>
            <person name="Vieira F.G."/>
            <person name="Vilella A.J."/>
            <person name="Villasante A."/>
            <person name="Walenz B."/>
            <person name="Wang J."/>
            <person name="Wasserman M."/>
            <person name="Watts T."/>
            <person name="Wilson D."/>
            <person name="Wilson R.K."/>
            <person name="Wing R.A."/>
            <person name="Wolfner M.F."/>
            <person name="Wong A."/>
            <person name="Wong G.K."/>
            <person name="Wu C.I."/>
            <person name="Wu G."/>
            <person name="Yamamoto D."/>
            <person name="Yang H.P."/>
            <person name="Yang S.P."/>
            <person name="Yorke J.A."/>
            <person name="Yoshida K."/>
            <person name="Zdobnov E."/>
            <person name="Zhang P."/>
            <person name="Zhang Y."/>
            <person name="Zimin A.V."/>
            <person name="Baldwin J."/>
            <person name="Abdouelleil A."/>
            <person name="Abdulkadir J."/>
            <person name="Abebe A."/>
            <person name="Abera B."/>
            <person name="Abreu J."/>
            <person name="Acer S.C."/>
            <person name="Aftuck L."/>
            <person name="Alexander A."/>
            <person name="An P."/>
            <person name="Anderson E."/>
            <person name="Anderson S."/>
            <person name="Arachi H."/>
            <person name="Azer M."/>
            <person name="Bachantsang P."/>
            <person name="Barry A."/>
            <person name="Bayul T."/>
            <person name="Berlin A."/>
            <person name="Bessette D."/>
            <person name="Bloom T."/>
            <person name="Blye J."/>
            <person name="Boguslavskiy L."/>
            <person name="Bonnet C."/>
            <person name="Boukhgalter B."/>
            <person name="Bourzgui I."/>
            <person name="Brown A."/>
            <person name="Cahill P."/>
            <person name="Channer S."/>
            <person name="Cheshatsang Y."/>
            <person name="Chuda L."/>
            <person name="Citroen M."/>
            <person name="Collymore A."/>
            <person name="Cooke P."/>
            <person name="Costello M."/>
            <person name="D'Aco K."/>
            <person name="Daza R."/>
            <person name="De Haan G."/>
            <person name="DeGray S."/>
            <person name="DeMaso C."/>
            <person name="Dhargay N."/>
            <person name="Dooley K."/>
            <person name="Dooley E."/>
            <person name="Doricent M."/>
            <person name="Dorje P."/>
            <person name="Dorjee K."/>
            <person name="Dupes A."/>
            <person name="Elong R."/>
            <person name="Falk J."/>
            <person name="Farina A."/>
            <person name="Faro S."/>
            <person name="Ferguson D."/>
            <person name="Fisher S."/>
            <person name="Foley C.D."/>
            <person name="Franke A."/>
            <person name="Friedrich D."/>
            <person name="Gadbois L."/>
            <person name="Gearin G."/>
            <person name="Gearin C.R."/>
            <person name="Giannoukos G."/>
            <person name="Goode T."/>
            <person name="Graham J."/>
            <person name="Grandbois E."/>
            <person name="Grewal S."/>
            <person name="Gyaltsen K."/>
            <person name="Hafez N."/>
            <person name="Hagos B."/>
            <person name="Hall J."/>
            <person name="Henson C."/>
            <person name="Hollinger A."/>
            <person name="Honan T."/>
            <person name="Huard M.D."/>
            <person name="Hughes L."/>
            <person name="Hurhula B."/>
            <person name="Husby M.E."/>
            <person name="Kamat A."/>
            <person name="Kanga B."/>
            <person name="Kashin S."/>
            <person name="Khazanovich D."/>
            <person name="Kisner P."/>
            <person name="Lance K."/>
            <person name="Lara M."/>
            <person name="Lee W."/>
            <person name="Lennon N."/>
            <person name="Letendre F."/>
            <person name="LeVine R."/>
            <person name="Lipovsky A."/>
            <person name="Liu X."/>
            <person name="Liu J."/>
            <person name="Liu S."/>
            <person name="Lokyitsang T."/>
            <person name="Lokyitsang Y."/>
            <person name="Lubonja R."/>
            <person name="Lui A."/>
            <person name="MacDonald P."/>
            <person name="Magnisalis V."/>
            <person name="Maru K."/>
            <person name="Matthews C."/>
            <person name="McCusker W."/>
            <person name="McDonough S."/>
            <person name="Mehta T."/>
            <person name="Meldrim J."/>
            <person name="Meneus L."/>
            <person name="Mihai O."/>
            <person name="Mihalev A."/>
            <person name="Mihova T."/>
            <person name="Mittelman R."/>
            <person name="Mlenga V."/>
            <person name="Montmayeur A."/>
            <person name="Mulrain L."/>
            <person name="Navidi A."/>
            <person name="Naylor J."/>
            <person name="Negash T."/>
            <person name="Nguyen T."/>
            <person name="Nguyen N."/>
            <person name="Nicol R."/>
            <person name="Norbu C."/>
            <person name="Norbu N."/>
            <person name="Novod N."/>
            <person name="O'Neill B."/>
            <person name="Osman S."/>
            <person name="Markiewicz E."/>
            <person name="Oyono O.L."/>
            <person name="Patti C."/>
            <person name="Phunkhang P."/>
            <person name="Pierre F."/>
            <person name="Priest M."/>
            <person name="Raghuraman S."/>
            <person name="Rege F."/>
            <person name="Reyes R."/>
            <person name="Rise C."/>
            <person name="Rogov P."/>
            <person name="Ross K."/>
            <person name="Ryan E."/>
            <person name="Settipalli S."/>
            <person name="Shea T."/>
            <person name="Sherpa N."/>
            <person name="Shi L."/>
            <person name="Shih D."/>
            <person name="Sparrow T."/>
            <person name="Spaulding J."/>
            <person name="Stalker J."/>
            <person name="Stange-Thomann N."/>
            <person name="Stavropoulos S."/>
            <person name="Stone C."/>
            <person name="Strader C."/>
            <person name="Tesfaye S."/>
            <person name="Thomson T."/>
            <person name="Thoulutsang Y."/>
            <person name="Thoulutsang D."/>
            <person name="Topham K."/>
            <person name="Topping I."/>
            <person name="Tsamla T."/>
            <person name="Vassiliev H."/>
            <person name="Vo A."/>
            <person name="Wangchuk T."/>
            <person name="Wangdi T."/>
            <person name="Weiand M."/>
            <person name="Wilkinson J."/>
            <person name="Wilson A."/>
            <person name="Yadav S."/>
            <person name="Young G."/>
            <person name="Yu Q."/>
            <person name="Zembek L."/>
            <person name="Zhong D."/>
            <person name="Zimmer A."/>
            <person name="Zwirko Z."/>
            <person name="Jaffe D.B."/>
            <person name="Alvarez P."/>
            <person name="Brockman W."/>
            <person name="Butler J."/>
            <person name="Chin C."/>
            <person name="Gnerre S."/>
            <person name="Grabherr M."/>
            <person name="Kleber M."/>
            <person name="Mauceli E."/>
            <person name="MacCallum I."/>
        </authorList>
    </citation>
    <scope>NUCLEOTIDE SEQUENCE [LARGE SCALE GENOMIC DNA]</scope>
    <source>
        <strain evidence="9">Tucson 15287-2541.00</strain>
    </source>
</reference>
<evidence type="ECO:0000256" key="5">
    <source>
        <dbReference type="ARBA" id="ARBA00023186"/>
    </source>
</evidence>
<dbReference type="AlphaFoldDB" id="B4JB72"/>
<dbReference type="FunCoup" id="B4JB72">
    <property type="interactions" value="1232"/>
</dbReference>
<dbReference type="OMA" id="YFQHEIT"/>
<dbReference type="Pfam" id="PF16752">
    <property type="entry name" value="TBCC_N"/>
    <property type="match status" value="1"/>
</dbReference>
<comment type="similarity">
    <text evidence="2">Belongs to the TBCC family.</text>
</comment>
<dbReference type="InterPro" id="IPR012945">
    <property type="entry name" value="Tubulin-bd_cofactor_C_dom"/>
</dbReference>
<proteinExistence type="inferred from homology"/>
<evidence type="ECO:0000256" key="2">
    <source>
        <dbReference type="ARBA" id="ARBA00008848"/>
    </source>
</evidence>
<dbReference type="Gene3D" id="1.20.58.1250">
    <property type="entry name" value="Tubulin Binding Cofactor C, N-terminal domain"/>
    <property type="match status" value="1"/>
</dbReference>
<dbReference type="InterPro" id="IPR016098">
    <property type="entry name" value="CAP/MinC_C"/>
</dbReference>
<protein>
    <submittedName>
        <fullName evidence="8">GH10233</fullName>
    </submittedName>
</protein>
<evidence type="ECO:0000256" key="6">
    <source>
        <dbReference type="ARBA" id="ARBA00026055"/>
    </source>
</evidence>
<comment type="subunit">
    <text evidence="6">Supercomplex made of cofactors A to E. Cofactors A and D function by capturing and stabilizing tubulin in a quasi-native conformation. Cofactor E binds to the cofactor D-tubulin complex; interaction with cofactor C then causes the release of tubulin polypeptides that are committed to the native state.</text>
</comment>
<dbReference type="Proteomes" id="UP000001070">
    <property type="component" value="Unassembled WGS sequence"/>
</dbReference>
<dbReference type="InterPro" id="IPR006599">
    <property type="entry name" value="CARP_motif"/>
</dbReference>
<gene>
    <name evidence="8" type="primary">Dgri\GH10233</name>
    <name evidence="8" type="ORF">Dgri_GH10233</name>
</gene>
<dbReference type="GO" id="GO:0007021">
    <property type="term" value="P:tubulin complex assembly"/>
    <property type="evidence" value="ECO:0007669"/>
    <property type="project" value="TreeGrafter"/>
</dbReference>
<evidence type="ECO:0000256" key="3">
    <source>
        <dbReference type="ARBA" id="ARBA00022490"/>
    </source>
</evidence>
<dbReference type="InParanoid" id="B4JB72"/>
<dbReference type="SMR" id="B4JB72"/>
<dbReference type="Pfam" id="PF07986">
    <property type="entry name" value="TBCC"/>
    <property type="match status" value="1"/>
</dbReference>
<dbReference type="PROSITE" id="PS51329">
    <property type="entry name" value="C_CAP_COFACTOR_C"/>
    <property type="match status" value="1"/>
</dbReference>
<dbReference type="OrthoDB" id="194775at2759"/>
<dbReference type="Gene3D" id="2.160.20.70">
    <property type="match status" value="1"/>
</dbReference>
<dbReference type="InterPro" id="IPR017901">
    <property type="entry name" value="C-CAP_CF_C-like"/>
</dbReference>
<dbReference type="SMART" id="SM00673">
    <property type="entry name" value="CARP"/>
    <property type="match status" value="2"/>
</dbReference>
<dbReference type="HOGENOM" id="CLU_032612_2_1_1"/>
<organism evidence="9">
    <name type="scientific">Drosophila grimshawi</name>
    <name type="common">Hawaiian fruit fly</name>
    <name type="synonym">Idiomyia grimshawi</name>
    <dbReference type="NCBI Taxonomy" id="7222"/>
    <lineage>
        <taxon>Eukaryota</taxon>
        <taxon>Metazoa</taxon>
        <taxon>Ecdysozoa</taxon>
        <taxon>Arthropoda</taxon>
        <taxon>Hexapoda</taxon>
        <taxon>Insecta</taxon>
        <taxon>Pterygota</taxon>
        <taxon>Neoptera</taxon>
        <taxon>Endopterygota</taxon>
        <taxon>Diptera</taxon>
        <taxon>Brachycera</taxon>
        <taxon>Muscomorpha</taxon>
        <taxon>Ephydroidea</taxon>
        <taxon>Drosophilidae</taxon>
        <taxon>Drosophila</taxon>
        <taxon>Hawaiian Drosophila</taxon>
    </lineage>
</organism>
<comment type="subcellular location">
    <subcellularLocation>
        <location evidence="1">Cytoplasm</location>
    </subcellularLocation>
</comment>
<dbReference type="InterPro" id="IPR031925">
    <property type="entry name" value="TBCC_N"/>
</dbReference>
<keyword evidence="4" id="KW-0007">Acetylation</keyword>
<evidence type="ECO:0000256" key="1">
    <source>
        <dbReference type="ARBA" id="ARBA00004496"/>
    </source>
</evidence>
<dbReference type="GO" id="GO:0007023">
    <property type="term" value="P:post-chaperonin tubulin folding pathway"/>
    <property type="evidence" value="ECO:0007669"/>
    <property type="project" value="InterPro"/>
</dbReference>
<dbReference type="KEGG" id="dgr:6562440"/>
<evidence type="ECO:0000259" key="7">
    <source>
        <dbReference type="PROSITE" id="PS51329"/>
    </source>
</evidence>
<evidence type="ECO:0000313" key="8">
    <source>
        <dbReference type="EMBL" id="EDW03964.1"/>
    </source>
</evidence>
<dbReference type="GO" id="GO:0005737">
    <property type="term" value="C:cytoplasm"/>
    <property type="evidence" value="ECO:0007669"/>
    <property type="project" value="UniProtKB-SubCell"/>
</dbReference>
<dbReference type="EMBL" id="CH916368">
    <property type="protein sequence ID" value="EDW03964.1"/>
    <property type="molecule type" value="Genomic_DNA"/>
</dbReference>
<evidence type="ECO:0000256" key="4">
    <source>
        <dbReference type="ARBA" id="ARBA00022990"/>
    </source>
</evidence>
<keyword evidence="3" id="KW-0963">Cytoplasm</keyword>
<evidence type="ECO:0000313" key="9">
    <source>
        <dbReference type="Proteomes" id="UP000001070"/>
    </source>
</evidence>
<name>B4JB72_DROGR</name>
<dbReference type="PhylomeDB" id="B4JB72"/>
<dbReference type="PANTHER" id="PTHR15139:SF0">
    <property type="entry name" value="TUBULIN-SPECIFIC CHAPERONE C"/>
    <property type="match status" value="1"/>
</dbReference>
<dbReference type="InterPro" id="IPR038397">
    <property type="entry name" value="TBCC_N_sf"/>
</dbReference>
<dbReference type="PANTHER" id="PTHR15139">
    <property type="entry name" value="TUBULIN FOLDING COFACTOR C"/>
    <property type="match status" value="1"/>
</dbReference>
<dbReference type="eggNOG" id="KOG2512">
    <property type="taxonomic scope" value="Eukaryota"/>
</dbReference>
<keyword evidence="9" id="KW-1185">Reference proteome</keyword>
<keyword evidence="5" id="KW-0143">Chaperone</keyword>